<dbReference type="GO" id="GO:0015774">
    <property type="term" value="P:polysaccharide transport"/>
    <property type="evidence" value="ECO:0007669"/>
    <property type="project" value="InterPro"/>
</dbReference>
<accession>A0A1X9SXW9</accession>
<dbReference type="RefSeq" id="WP_086297973.1">
    <property type="nucleotide sequence ID" value="NZ_CP018789.1"/>
</dbReference>
<dbReference type="Pfam" id="PF05159">
    <property type="entry name" value="Capsule_synth"/>
    <property type="match status" value="1"/>
</dbReference>
<dbReference type="KEGG" id="camy:CSUIS_1237"/>
<evidence type="ECO:0000313" key="2">
    <source>
        <dbReference type="Proteomes" id="UP000194260"/>
    </source>
</evidence>
<gene>
    <name evidence="1" type="primary">kpsS</name>
    <name evidence="1" type="ORF">CSUIS_1237</name>
</gene>
<dbReference type="STRING" id="1660073.CSUIS_1237"/>
<dbReference type="EMBL" id="CP018789">
    <property type="protein sequence ID" value="ARR01036.1"/>
    <property type="molecule type" value="Genomic_DNA"/>
</dbReference>
<protein>
    <submittedName>
        <fullName evidence="1">Capsular polysaccharide export protein</fullName>
    </submittedName>
</protein>
<evidence type="ECO:0000313" key="1">
    <source>
        <dbReference type="EMBL" id="ARR01036.1"/>
    </source>
</evidence>
<sequence length="398" mass="46909">MRLEDRITDIKGKNILLLQGPMGDFFNKLDNICTQNGAFVTRIGFNAGDAYFSKTKSYFAYKGRPKQWAKFINKFYQDNNIDIVFLFGDCRFYHKIAIKIAKGLGIDVYVFEEGYLRPGFITMEYYGVNNHSRMPRDREFYDNYNPKTKPFSAKSTSTYGLMAWWATQYYLVSNIFYFLYPHYIHHRDFSPIKEGFYGIRNLIRKIKYKFTERDLNGRFEGELSEKYYFVALQTHDDFQVRTHSRFRTMESFIEYIISSFSRYAPKDTILIFKHHPMDRGKKNYSSYIRYLAKIYRVDGRIMAVFDAHLPTIIKNSKAVILINSTVGLNALSYSKPVICLGKSMYDIKGLTTKDLNLDKFWSIQSPVDKELYSKFRAYLIDNTQITGSYYLKDGVEFK</sequence>
<dbReference type="InterPro" id="IPR007833">
    <property type="entry name" value="Capsule_polysaccharide_synth"/>
</dbReference>
<dbReference type="GO" id="GO:0000271">
    <property type="term" value="P:polysaccharide biosynthetic process"/>
    <property type="evidence" value="ECO:0007669"/>
    <property type="project" value="InterPro"/>
</dbReference>
<name>A0A1X9SXW9_9BACT</name>
<organism evidence="1 2">
    <name type="scientific">Campylobacter porcelli</name>
    <dbReference type="NCBI Taxonomy" id="1660073"/>
    <lineage>
        <taxon>Bacteria</taxon>
        <taxon>Pseudomonadati</taxon>
        <taxon>Campylobacterota</taxon>
        <taxon>Epsilonproteobacteria</taxon>
        <taxon>Campylobacterales</taxon>
        <taxon>Campylobacteraceae</taxon>
        <taxon>Campylobacter</taxon>
    </lineage>
</organism>
<dbReference type="AlphaFoldDB" id="A0A1X9SXW9"/>
<dbReference type="Proteomes" id="UP000194260">
    <property type="component" value="Chromosome"/>
</dbReference>
<dbReference type="CDD" id="cd16441">
    <property type="entry name" value="beta_Kdo_transferase_KpsS"/>
    <property type="match status" value="1"/>
</dbReference>
<proteinExistence type="predicted"/>
<reference evidence="2" key="1">
    <citation type="journal article" date="2017" name="Genome Biol. Evol.">
        <title>Comparative Genomic Analysis Identifies a Campylobacter Clade Deficient in Selenium Metabolism.</title>
        <authorList>
            <person name="Miller W.G."/>
            <person name="Yee E."/>
            <person name="Lopes B.S."/>
            <person name="Chapman M.H."/>
            <person name="Huynh S."/>
            <person name="Bono J.L."/>
            <person name="Parker C.T."/>
            <person name="Strachan N.J.C."/>
            <person name="Forbes K.J."/>
        </authorList>
    </citation>
    <scope>NUCLEOTIDE SEQUENCE [LARGE SCALE GENOMIC DNA]</scope>
    <source>
        <strain evidence="2">RM6137</strain>
    </source>
</reference>